<dbReference type="Pfam" id="PF02325">
    <property type="entry name" value="CCB3_YggT"/>
    <property type="match status" value="1"/>
</dbReference>
<sequence length="99" mass="11603">MDSGSFFNQTFLVLQESLLTFFKFYNLLITLRLTMTWFPNFNPFVQPFYLLASLTDPYLRLFRGLVPAIFGIDFSPILAILWIQCLIEIINELTVDQIL</sequence>
<keyword evidence="1" id="KW-0472">Membrane</keyword>
<protein>
    <submittedName>
        <fullName evidence="2">Conserved hypothetical plastid protein</fullName>
    </submittedName>
</protein>
<feature type="transmembrane region" description="Helical" evidence="1">
    <location>
        <begin position="61"/>
        <end position="83"/>
    </location>
</feature>
<gene>
    <name evidence="2" type="primary">ycf19</name>
</gene>
<dbReference type="InterPro" id="IPR003425">
    <property type="entry name" value="CCB3/YggT"/>
</dbReference>
<proteinExistence type="predicted"/>
<keyword evidence="1" id="KW-1133">Transmembrane helix</keyword>
<accession>A0A0K2RW09</accession>
<keyword evidence="2" id="KW-0934">Plastid</keyword>
<organism evidence="2">
    <name type="scientific">Triparma laevis</name>
    <dbReference type="NCBI Taxonomy" id="1534972"/>
    <lineage>
        <taxon>Eukaryota</taxon>
        <taxon>Sar</taxon>
        <taxon>Stramenopiles</taxon>
        <taxon>Ochrophyta</taxon>
        <taxon>Bolidophyceae</taxon>
        <taxon>Parmales</taxon>
        <taxon>Triparmaceae</taxon>
        <taxon>Triparma</taxon>
    </lineage>
</organism>
<reference evidence="2" key="1">
    <citation type="journal article" date="2016" name="Curr. Genet.">
        <title>Sequencing and analysis of the complete organellar genomes of Parmales, a closely related group to Bacillariophyta (diatoms).</title>
        <authorList>
            <person name="Tajima N."/>
            <person name="Saitoh K."/>
            <person name="Sato S."/>
            <person name="Maruyama F."/>
            <person name="Ichinomiya M."/>
            <person name="Yoshikawa S."/>
            <person name="Kurokawa K."/>
            <person name="Ohta H."/>
            <person name="Tabata S."/>
            <person name="Kuwata A."/>
            <person name="Sato N."/>
        </authorList>
    </citation>
    <scope>NUCLEOTIDE SEQUENCE</scope>
</reference>
<dbReference type="AlphaFoldDB" id="A0A0K2RW09"/>
<geneLocation type="chloroplast" evidence="2"/>
<keyword evidence="2" id="KW-0150">Chloroplast</keyword>
<dbReference type="GO" id="GO:0016020">
    <property type="term" value="C:membrane"/>
    <property type="evidence" value="ECO:0007669"/>
    <property type="project" value="InterPro"/>
</dbReference>
<dbReference type="EMBL" id="AP014625">
    <property type="protein sequence ID" value="BAS19023.1"/>
    <property type="molecule type" value="Genomic_DNA"/>
</dbReference>
<evidence type="ECO:0000313" key="2">
    <source>
        <dbReference type="EMBL" id="BAS19023.1"/>
    </source>
</evidence>
<keyword evidence="1" id="KW-0812">Transmembrane</keyword>
<dbReference type="GeneID" id="25398221"/>
<dbReference type="RefSeq" id="YP_009163569.1">
    <property type="nucleotide sequence ID" value="NC_027746.1"/>
</dbReference>
<feature type="transmembrane region" description="Helical" evidence="1">
    <location>
        <begin position="21"/>
        <end position="41"/>
    </location>
</feature>
<name>A0A0K2RW09_9STRA</name>
<dbReference type="PANTHER" id="PTHR33219:SF14">
    <property type="entry name" value="PROTEIN COFACTOR ASSEMBLY OF COMPLEX C SUBUNIT B CCB3, CHLOROPLASTIC-RELATED"/>
    <property type="match status" value="1"/>
</dbReference>
<dbReference type="PANTHER" id="PTHR33219">
    <property type="entry name" value="YLMG HOMOLOG PROTEIN 2, CHLOROPLASTIC"/>
    <property type="match status" value="1"/>
</dbReference>
<evidence type="ECO:0000256" key="1">
    <source>
        <dbReference type="SAM" id="Phobius"/>
    </source>
</evidence>